<evidence type="ECO:0000256" key="6">
    <source>
        <dbReference type="ARBA" id="ARBA00022692"/>
    </source>
</evidence>
<dbReference type="STRING" id="646529.Desaci_1525"/>
<dbReference type="GO" id="GO:0043190">
    <property type="term" value="C:ATP-binding cassette (ABC) transporter complex"/>
    <property type="evidence" value="ECO:0007669"/>
    <property type="project" value="InterPro"/>
</dbReference>
<dbReference type="Gene3D" id="1.10.1760.20">
    <property type="match status" value="1"/>
</dbReference>
<keyword evidence="5 12" id="KW-0169">Cobalamin biosynthesis</keyword>
<feature type="transmembrane region" description="Helical" evidence="12">
    <location>
        <begin position="175"/>
        <end position="201"/>
    </location>
</feature>
<evidence type="ECO:0000256" key="9">
    <source>
        <dbReference type="ARBA" id="ARBA00023065"/>
    </source>
</evidence>
<dbReference type="InterPro" id="IPR018024">
    <property type="entry name" value="CbiM"/>
</dbReference>
<keyword evidence="10 12" id="KW-0472">Membrane</keyword>
<keyword evidence="11 12" id="KW-0170">Cobalt</keyword>
<keyword evidence="7" id="KW-0732">Signal</keyword>
<feature type="transmembrane region" description="Helical" evidence="12">
    <location>
        <begin position="44"/>
        <end position="64"/>
    </location>
</feature>
<dbReference type="InterPro" id="IPR002751">
    <property type="entry name" value="CbiM/NikMN"/>
</dbReference>
<dbReference type="HAMAP" id="MF_01462">
    <property type="entry name" value="CbiM"/>
    <property type="match status" value="1"/>
</dbReference>
<dbReference type="RefSeq" id="WP_014826543.1">
    <property type="nucleotide sequence ID" value="NC_018068.1"/>
</dbReference>
<organism evidence="13 14">
    <name type="scientific">Desulfosporosinus acidiphilus (strain DSM 22704 / JCM 16185 / SJ4)</name>
    <dbReference type="NCBI Taxonomy" id="646529"/>
    <lineage>
        <taxon>Bacteria</taxon>
        <taxon>Bacillati</taxon>
        <taxon>Bacillota</taxon>
        <taxon>Clostridia</taxon>
        <taxon>Eubacteriales</taxon>
        <taxon>Desulfitobacteriaceae</taxon>
        <taxon>Desulfosporosinus</taxon>
    </lineage>
</organism>
<sequence length="232" mass="24694">MHIEDGILSPLAWGSWYAVTTGFIIPGIKEINKKAKENLAYKPFLAMTGVAVFVISAMHLPVPVTGSCSHPCGTPLAAIIVGPLATAVISAIVLFFQAIFLGHGGITTIGANTFSMGIVGGISGYITWKLLRSLRSPLWLAAGAAGFVGDILTYLTSSFELALSLHGNVPLLKQWMIFFMGYGPTQLPLAIAEAVFTAAVLQVMVNRRPDLLPGIKLLPKTSREVKPNGSYQ</sequence>
<evidence type="ECO:0000256" key="2">
    <source>
        <dbReference type="ARBA" id="ARBA00022426"/>
    </source>
</evidence>
<feature type="transmembrane region" description="Helical" evidence="12">
    <location>
        <begin position="138"/>
        <end position="155"/>
    </location>
</feature>
<dbReference type="HOGENOM" id="CLU_052508_3_0_9"/>
<evidence type="ECO:0000256" key="8">
    <source>
        <dbReference type="ARBA" id="ARBA00022989"/>
    </source>
</evidence>
<dbReference type="GO" id="GO:0015087">
    <property type="term" value="F:cobalt ion transmembrane transporter activity"/>
    <property type="evidence" value="ECO:0007669"/>
    <property type="project" value="UniProtKB-UniRule"/>
</dbReference>
<comment type="subcellular location">
    <subcellularLocation>
        <location evidence="1 12">Cell membrane</location>
        <topology evidence="1 12">Multi-pass membrane protein</topology>
    </subcellularLocation>
</comment>
<name>I4D412_DESAJ</name>
<keyword evidence="6 12" id="KW-0812">Transmembrane</keyword>
<evidence type="ECO:0000313" key="14">
    <source>
        <dbReference type="Proteomes" id="UP000002892"/>
    </source>
</evidence>
<evidence type="ECO:0000256" key="7">
    <source>
        <dbReference type="ARBA" id="ARBA00022729"/>
    </source>
</evidence>
<feature type="transmembrane region" description="Helical" evidence="12">
    <location>
        <begin position="76"/>
        <end position="100"/>
    </location>
</feature>
<dbReference type="GO" id="GO:0009236">
    <property type="term" value="P:cobalamin biosynthetic process"/>
    <property type="evidence" value="ECO:0007669"/>
    <property type="project" value="UniProtKB-UniRule"/>
</dbReference>
<protein>
    <recommendedName>
        <fullName evidence="12">Cobalt transport protein CbiM</fullName>
    </recommendedName>
    <alternativeName>
        <fullName evidence="12">Energy-coupling factor transporter probable substrate-capture protein CbiM</fullName>
        <shortName evidence="12">ECF transporter S component CbiM</shortName>
    </alternativeName>
</protein>
<dbReference type="PANTHER" id="PTHR43627:SF1">
    <property type="entry name" value="COBALT TRANSPORT PROTEIN CBIM"/>
    <property type="match status" value="1"/>
</dbReference>
<comment type="similarity">
    <text evidence="12">Belongs to the CbiM family.</text>
</comment>
<dbReference type="AlphaFoldDB" id="I4D412"/>
<dbReference type="Pfam" id="PF01891">
    <property type="entry name" value="CbiM"/>
    <property type="match status" value="1"/>
</dbReference>
<evidence type="ECO:0000256" key="3">
    <source>
        <dbReference type="ARBA" id="ARBA00022448"/>
    </source>
</evidence>
<dbReference type="KEGG" id="dai:Desaci_1525"/>
<accession>I4D412</accession>
<comment type="pathway">
    <text evidence="12">Cofactor biosynthesis; adenosylcobalamin biosynthesis.</text>
</comment>
<gene>
    <name evidence="12" type="primary">cbiM</name>
    <name evidence="13" type="ordered locus">Desaci_1525</name>
</gene>
<dbReference type="UniPathway" id="UPA00148"/>
<keyword evidence="4 12" id="KW-1003">Cell membrane</keyword>
<evidence type="ECO:0000256" key="1">
    <source>
        <dbReference type="ARBA" id="ARBA00004651"/>
    </source>
</evidence>
<dbReference type="NCBIfam" id="NF006184">
    <property type="entry name" value="PRK08319.1"/>
    <property type="match status" value="1"/>
</dbReference>
<dbReference type="eggNOG" id="COG0310">
    <property type="taxonomic scope" value="Bacteria"/>
</dbReference>
<evidence type="ECO:0000256" key="12">
    <source>
        <dbReference type="HAMAP-Rule" id="MF_01462"/>
    </source>
</evidence>
<evidence type="ECO:0000256" key="4">
    <source>
        <dbReference type="ARBA" id="ARBA00022475"/>
    </source>
</evidence>
<keyword evidence="3 12" id="KW-0813">Transport</keyword>
<keyword evidence="9 12" id="KW-0406">Ion transport</keyword>
<evidence type="ECO:0000256" key="11">
    <source>
        <dbReference type="ARBA" id="ARBA00023285"/>
    </source>
</evidence>
<proteinExistence type="inferred from homology"/>
<evidence type="ECO:0000256" key="5">
    <source>
        <dbReference type="ARBA" id="ARBA00022573"/>
    </source>
</evidence>
<evidence type="ECO:0000256" key="10">
    <source>
        <dbReference type="ARBA" id="ARBA00023136"/>
    </source>
</evidence>
<keyword evidence="8 12" id="KW-1133">Transmembrane helix</keyword>
<dbReference type="Proteomes" id="UP000002892">
    <property type="component" value="Chromosome"/>
</dbReference>
<dbReference type="EMBL" id="CP003639">
    <property type="protein sequence ID" value="AFM40536.1"/>
    <property type="molecule type" value="Genomic_DNA"/>
</dbReference>
<keyword evidence="14" id="KW-1185">Reference proteome</keyword>
<dbReference type="OrthoDB" id="9809846at2"/>
<evidence type="ECO:0000313" key="13">
    <source>
        <dbReference type="EMBL" id="AFM40536.1"/>
    </source>
</evidence>
<feature type="transmembrane region" description="Helical" evidence="12">
    <location>
        <begin position="106"/>
        <end position="126"/>
    </location>
</feature>
<comment type="function">
    <text evidence="12">Part of the energy-coupling factor (ECF) transporter complex CbiMNOQ involved in cobalt import.</text>
</comment>
<comment type="subunit">
    <text evidence="12">Forms an energy-coupling factor (ECF) transporter complex composed of an ATP-binding protein (A component, CbiO), a transmembrane protein (T component, CbiQ) and 2 possible substrate-capture proteins (S components, CbiM and CbiN) of unknown stoichimetry.</text>
</comment>
<dbReference type="PANTHER" id="PTHR43627">
    <property type="match status" value="1"/>
</dbReference>
<keyword evidence="2 12" id="KW-0171">Cobalt transport</keyword>
<reference evidence="13 14" key="1">
    <citation type="journal article" date="2012" name="J. Bacteriol.">
        <title>Complete genome sequences of Desulfosporosinus orientis DSM765T, Desulfosporosinus youngiae DSM17734T, Desulfosporosinus meridiei DSM13257T, and Desulfosporosinus acidiphilus DSM22704T.</title>
        <authorList>
            <person name="Pester M."/>
            <person name="Brambilla E."/>
            <person name="Alazard D."/>
            <person name="Rattei T."/>
            <person name="Weinmaier T."/>
            <person name="Han J."/>
            <person name="Lucas S."/>
            <person name="Lapidus A."/>
            <person name="Cheng J.F."/>
            <person name="Goodwin L."/>
            <person name="Pitluck S."/>
            <person name="Peters L."/>
            <person name="Ovchinnikova G."/>
            <person name="Teshima H."/>
            <person name="Detter J.C."/>
            <person name="Han C.S."/>
            <person name="Tapia R."/>
            <person name="Land M.L."/>
            <person name="Hauser L."/>
            <person name="Kyrpides N.C."/>
            <person name="Ivanova N.N."/>
            <person name="Pagani I."/>
            <person name="Huntmann M."/>
            <person name="Wei C.L."/>
            <person name="Davenport K.W."/>
            <person name="Daligault H."/>
            <person name="Chain P.S."/>
            <person name="Chen A."/>
            <person name="Mavromatis K."/>
            <person name="Markowitz V."/>
            <person name="Szeto E."/>
            <person name="Mikhailova N."/>
            <person name="Pati A."/>
            <person name="Wagner M."/>
            <person name="Woyke T."/>
            <person name="Ollivier B."/>
            <person name="Klenk H.P."/>
            <person name="Spring S."/>
            <person name="Loy A."/>
        </authorList>
    </citation>
    <scope>NUCLEOTIDE SEQUENCE [LARGE SCALE GENOMIC DNA]</scope>
    <source>
        <strain evidence="14">DSM 22704 / JCM 16185 / SJ4</strain>
    </source>
</reference>